<evidence type="ECO:0000256" key="4">
    <source>
        <dbReference type="PROSITE-ProRule" id="PRU00335"/>
    </source>
</evidence>
<evidence type="ECO:0000259" key="5">
    <source>
        <dbReference type="PROSITE" id="PS50977"/>
    </source>
</evidence>
<feature type="DNA-binding region" description="H-T-H motif" evidence="4">
    <location>
        <begin position="25"/>
        <end position="44"/>
    </location>
</feature>
<keyword evidence="2 4" id="KW-0238">DNA-binding</keyword>
<dbReference type="InterPro" id="IPR023772">
    <property type="entry name" value="DNA-bd_HTH_TetR-type_CS"/>
</dbReference>
<dbReference type="GO" id="GO:0045892">
    <property type="term" value="P:negative regulation of DNA-templated transcription"/>
    <property type="evidence" value="ECO:0007669"/>
    <property type="project" value="UniProtKB-ARBA"/>
</dbReference>
<dbReference type="Proteomes" id="UP001065549">
    <property type="component" value="Unassembled WGS sequence"/>
</dbReference>
<gene>
    <name evidence="6" type="ORF">OBO34_19250</name>
</gene>
<dbReference type="PANTHER" id="PTHR30055">
    <property type="entry name" value="HTH-TYPE TRANSCRIPTIONAL REGULATOR RUTR"/>
    <property type="match status" value="1"/>
</dbReference>
<sequence>MDLKKQHILEAAATLFMENGYPKTSMQDVAEACNVSKATLYKFFNSKESLGILVVFYLTDQMMQKVEKITENKDLSPKNILRESIIARMDRFAERNRFMDELLFSLTQDQREKYLPAVNKSRFDIFEQFSGIIKKAFSLKSETAAGELTLNLNGLIKEITFVAGEDVIDLDERKIADFMVDSLEAILEKRKGKRPLMTKEQLAALRKAFSDEEKWLQPVLKKKRLIHSLRGTLDDYEKNGKILNLKEAESLISQLKKLEESEES</sequence>
<dbReference type="AlphaFoldDB" id="A0A9J6QY89"/>
<dbReference type="InterPro" id="IPR050109">
    <property type="entry name" value="HTH-type_TetR-like_transc_reg"/>
</dbReference>
<dbReference type="FunFam" id="1.10.10.60:FF:000141">
    <property type="entry name" value="TetR family transcriptional regulator"/>
    <property type="match status" value="1"/>
</dbReference>
<dbReference type="RefSeq" id="WP_148396746.1">
    <property type="nucleotide sequence ID" value="NZ_JAJAGH010000003.1"/>
</dbReference>
<dbReference type="EMBL" id="JAOSHN010000010">
    <property type="protein sequence ID" value="MCU7380452.1"/>
    <property type="molecule type" value="Genomic_DNA"/>
</dbReference>
<organism evidence="6 7">
    <name type="scientific">Hominibacterium faecale</name>
    <dbReference type="NCBI Taxonomy" id="2839743"/>
    <lineage>
        <taxon>Bacteria</taxon>
        <taxon>Bacillati</taxon>
        <taxon>Bacillota</taxon>
        <taxon>Clostridia</taxon>
        <taxon>Peptostreptococcales</taxon>
        <taxon>Anaerovoracaceae</taxon>
        <taxon>Hominibacterium</taxon>
    </lineage>
</organism>
<dbReference type="PRINTS" id="PR00455">
    <property type="entry name" value="HTHTETR"/>
</dbReference>
<reference evidence="6" key="1">
    <citation type="submission" date="2022-09" db="EMBL/GenBank/DDBJ databases">
        <title>Culturomic study of gut microbiota in children with autism spectrum disorder.</title>
        <authorList>
            <person name="Efimov B.A."/>
            <person name="Chaplin A.V."/>
            <person name="Sokolova S.R."/>
            <person name="Pikina A.P."/>
            <person name="Korzhanova M."/>
            <person name="Belova V."/>
            <person name="Korostin D."/>
        </authorList>
    </citation>
    <scope>NUCLEOTIDE SEQUENCE</scope>
    <source>
        <strain evidence="6">ASD5510</strain>
    </source>
</reference>
<evidence type="ECO:0000313" key="6">
    <source>
        <dbReference type="EMBL" id="MCU7380452.1"/>
    </source>
</evidence>
<dbReference type="PROSITE" id="PS50977">
    <property type="entry name" value="HTH_TETR_2"/>
    <property type="match status" value="1"/>
</dbReference>
<evidence type="ECO:0000256" key="1">
    <source>
        <dbReference type="ARBA" id="ARBA00023015"/>
    </source>
</evidence>
<keyword evidence="1" id="KW-0805">Transcription regulation</keyword>
<comment type="caution">
    <text evidence="6">The sequence shown here is derived from an EMBL/GenBank/DDBJ whole genome shotgun (WGS) entry which is preliminary data.</text>
</comment>
<dbReference type="Pfam" id="PF00440">
    <property type="entry name" value="TetR_N"/>
    <property type="match status" value="1"/>
</dbReference>
<dbReference type="InterPro" id="IPR009057">
    <property type="entry name" value="Homeodomain-like_sf"/>
</dbReference>
<dbReference type="Gene3D" id="1.10.357.10">
    <property type="entry name" value="Tetracycline Repressor, domain 2"/>
    <property type="match status" value="1"/>
</dbReference>
<accession>A0A9J6QY89</accession>
<dbReference type="InterPro" id="IPR001647">
    <property type="entry name" value="HTH_TetR"/>
</dbReference>
<feature type="domain" description="HTH tetR-type" evidence="5">
    <location>
        <begin position="2"/>
        <end position="62"/>
    </location>
</feature>
<evidence type="ECO:0000313" key="7">
    <source>
        <dbReference type="Proteomes" id="UP001065549"/>
    </source>
</evidence>
<protein>
    <submittedName>
        <fullName evidence="6">TetR/AcrR family transcriptional regulator</fullName>
    </submittedName>
</protein>
<dbReference type="SUPFAM" id="SSF46689">
    <property type="entry name" value="Homeodomain-like"/>
    <property type="match status" value="1"/>
</dbReference>
<evidence type="ECO:0000256" key="3">
    <source>
        <dbReference type="ARBA" id="ARBA00023163"/>
    </source>
</evidence>
<keyword evidence="3" id="KW-0804">Transcription</keyword>
<dbReference type="PROSITE" id="PS01081">
    <property type="entry name" value="HTH_TETR_1"/>
    <property type="match status" value="1"/>
</dbReference>
<keyword evidence="7" id="KW-1185">Reference proteome</keyword>
<proteinExistence type="predicted"/>
<name>A0A9J6QY89_9FIRM</name>
<evidence type="ECO:0000256" key="2">
    <source>
        <dbReference type="ARBA" id="ARBA00023125"/>
    </source>
</evidence>
<dbReference type="GO" id="GO:0003677">
    <property type="term" value="F:DNA binding"/>
    <property type="evidence" value="ECO:0007669"/>
    <property type="project" value="UniProtKB-UniRule"/>
</dbReference>